<proteinExistence type="predicted"/>
<name>G6YJI1_9HYPH</name>
<gene>
    <name evidence="1" type="ORF">MEA186_30792</name>
</gene>
<accession>G6YJI1</accession>
<sequence length="34" mass="3873">MAEGKVAFWKRKSPIDLDQAGYHSRDRLLSRGAI</sequence>
<reference evidence="1 2" key="1">
    <citation type="journal article" date="2012" name="J. Bacteriol.">
        <title>Draft Genome Sequence of Plant Growth-Promoting Rhizobium Mesorhizobium amorphae, Isolated from Zinc-Lead Mine Tailings.</title>
        <authorList>
            <person name="Hao X."/>
            <person name="Lin Y."/>
            <person name="Johnstone L."/>
            <person name="Baltrus D.A."/>
            <person name="Miller S.J."/>
            <person name="Wei G."/>
            <person name="Rensing C."/>
        </authorList>
    </citation>
    <scope>NUCLEOTIDE SEQUENCE [LARGE SCALE GENOMIC DNA]</scope>
    <source>
        <strain evidence="1 2">CCNWGS0123</strain>
    </source>
</reference>
<dbReference type="Proteomes" id="UP000002949">
    <property type="component" value="Unassembled WGS sequence"/>
</dbReference>
<protein>
    <submittedName>
        <fullName evidence="1">Uncharacterized protein</fullName>
    </submittedName>
</protein>
<keyword evidence="2" id="KW-1185">Reference proteome</keyword>
<evidence type="ECO:0000313" key="1">
    <source>
        <dbReference type="EMBL" id="EHH05175.1"/>
    </source>
</evidence>
<evidence type="ECO:0000313" key="2">
    <source>
        <dbReference type="Proteomes" id="UP000002949"/>
    </source>
</evidence>
<dbReference type="AlphaFoldDB" id="G6YJI1"/>
<dbReference type="EMBL" id="AGSN01000217">
    <property type="protein sequence ID" value="EHH05175.1"/>
    <property type="molecule type" value="Genomic_DNA"/>
</dbReference>
<organism evidence="1 2">
    <name type="scientific">Mesorhizobium amorphae CCNWGS0123</name>
    <dbReference type="NCBI Taxonomy" id="1082933"/>
    <lineage>
        <taxon>Bacteria</taxon>
        <taxon>Pseudomonadati</taxon>
        <taxon>Pseudomonadota</taxon>
        <taxon>Alphaproteobacteria</taxon>
        <taxon>Hyphomicrobiales</taxon>
        <taxon>Phyllobacteriaceae</taxon>
        <taxon>Mesorhizobium</taxon>
    </lineage>
</organism>